<dbReference type="PANTHER" id="PTHR36974:SF1">
    <property type="entry name" value="DOXX FAMILY MEMBRANE PROTEIN"/>
    <property type="match status" value="1"/>
</dbReference>
<feature type="transmembrane region" description="Helical" evidence="5">
    <location>
        <begin position="7"/>
        <end position="25"/>
    </location>
</feature>
<accession>A0A090VA94</accession>
<dbReference type="EMBL" id="BBNQ01000003">
    <property type="protein sequence ID" value="GAL61721.1"/>
    <property type="molecule type" value="Genomic_DNA"/>
</dbReference>
<keyword evidence="2 5" id="KW-0812">Transmembrane</keyword>
<proteinExistence type="predicted"/>
<keyword evidence="3 5" id="KW-1133">Transmembrane helix</keyword>
<evidence type="ECO:0000256" key="2">
    <source>
        <dbReference type="ARBA" id="ARBA00022692"/>
    </source>
</evidence>
<dbReference type="Proteomes" id="UP000029644">
    <property type="component" value="Unassembled WGS sequence"/>
</dbReference>
<dbReference type="Pfam" id="PF07291">
    <property type="entry name" value="MauE"/>
    <property type="match status" value="1"/>
</dbReference>
<evidence type="ECO:0000256" key="3">
    <source>
        <dbReference type="ARBA" id="ARBA00022989"/>
    </source>
</evidence>
<feature type="transmembrane region" description="Helical" evidence="5">
    <location>
        <begin position="100"/>
        <end position="118"/>
    </location>
</feature>
<dbReference type="RefSeq" id="WP_042503595.1">
    <property type="nucleotide sequence ID" value="NZ_BBNQ01000003.1"/>
</dbReference>
<gene>
    <name evidence="7" type="ORF">JCM19300_1544</name>
</gene>
<reference evidence="7 8" key="1">
    <citation type="journal article" date="2014" name="Genome Announc.">
        <title>Draft Genome Sequences of Marine Flavobacterium Algibacter lectus Strains SS8 and NR4.</title>
        <authorList>
            <person name="Takatani N."/>
            <person name="Nakanishi M."/>
            <person name="Meirelles P."/>
            <person name="Mino S."/>
            <person name="Suda W."/>
            <person name="Oshima K."/>
            <person name="Hattori M."/>
            <person name="Ohkuma M."/>
            <person name="Hosokawa M."/>
            <person name="Miyashita K."/>
            <person name="Thompson F.L."/>
            <person name="Niwa A."/>
            <person name="Sawabe T."/>
            <person name="Sawabe T."/>
        </authorList>
    </citation>
    <scope>NUCLEOTIDE SEQUENCE [LARGE SCALE GENOMIC DNA]</scope>
    <source>
        <strain evidence="7 8">JCM 19300</strain>
    </source>
</reference>
<dbReference type="AlphaFoldDB" id="A0A090VA94"/>
<evidence type="ECO:0000313" key="7">
    <source>
        <dbReference type="EMBL" id="GAL61721.1"/>
    </source>
</evidence>
<sequence length="121" mass="13763">MKLFWNILRVLLAIFMIYAGAQHFVNVDFFKPFVPDFLVYKAFIIYASGVIEVMLGILLLIPQYKRTAASGIFVLMICFLPIHVWDVFSANPAIGSHEAALIRLPLQLVLIALAYKFTKNQ</sequence>
<dbReference type="OrthoDB" id="327939at2"/>
<feature type="transmembrane region" description="Helical" evidence="5">
    <location>
        <begin position="68"/>
        <end position="88"/>
    </location>
</feature>
<evidence type="ECO:0000256" key="1">
    <source>
        <dbReference type="ARBA" id="ARBA00004141"/>
    </source>
</evidence>
<feature type="domain" description="Methylamine utilisation protein MauE" evidence="6">
    <location>
        <begin position="1"/>
        <end position="80"/>
    </location>
</feature>
<feature type="transmembrane region" description="Helical" evidence="5">
    <location>
        <begin position="37"/>
        <end position="61"/>
    </location>
</feature>
<dbReference type="InterPro" id="IPR009908">
    <property type="entry name" value="Methylamine_util_MauE"/>
</dbReference>
<dbReference type="PANTHER" id="PTHR36974">
    <property type="entry name" value="MEMBRANE PROTEIN-RELATED"/>
    <property type="match status" value="1"/>
</dbReference>
<keyword evidence="4 5" id="KW-0472">Membrane</keyword>
<evidence type="ECO:0000256" key="4">
    <source>
        <dbReference type="ARBA" id="ARBA00023136"/>
    </source>
</evidence>
<dbReference type="GO" id="GO:0030416">
    <property type="term" value="P:methylamine metabolic process"/>
    <property type="evidence" value="ECO:0007669"/>
    <property type="project" value="InterPro"/>
</dbReference>
<protein>
    <recommendedName>
        <fullName evidence="6">Methylamine utilisation protein MauE domain-containing protein</fullName>
    </recommendedName>
</protein>
<evidence type="ECO:0000259" key="6">
    <source>
        <dbReference type="Pfam" id="PF07291"/>
    </source>
</evidence>
<evidence type="ECO:0000256" key="5">
    <source>
        <dbReference type="SAM" id="Phobius"/>
    </source>
</evidence>
<evidence type="ECO:0000313" key="8">
    <source>
        <dbReference type="Proteomes" id="UP000029644"/>
    </source>
</evidence>
<comment type="subcellular location">
    <subcellularLocation>
        <location evidence="1">Membrane</location>
        <topology evidence="1">Multi-pass membrane protein</topology>
    </subcellularLocation>
</comment>
<name>A0A090VA94_9FLAO</name>
<organism evidence="7 8">
    <name type="scientific">Algibacter lectus</name>
    <dbReference type="NCBI Taxonomy" id="221126"/>
    <lineage>
        <taxon>Bacteria</taxon>
        <taxon>Pseudomonadati</taxon>
        <taxon>Bacteroidota</taxon>
        <taxon>Flavobacteriia</taxon>
        <taxon>Flavobacteriales</taxon>
        <taxon>Flavobacteriaceae</taxon>
        <taxon>Algibacter</taxon>
    </lineage>
</organism>
<comment type="caution">
    <text evidence="7">The sequence shown here is derived from an EMBL/GenBank/DDBJ whole genome shotgun (WGS) entry which is preliminary data.</text>
</comment>
<dbReference type="GO" id="GO:0016020">
    <property type="term" value="C:membrane"/>
    <property type="evidence" value="ECO:0007669"/>
    <property type="project" value="UniProtKB-SubCell"/>
</dbReference>